<comment type="caution">
    <text evidence="4">The sequence shown here is derived from an EMBL/GenBank/DDBJ whole genome shotgun (WGS) entry which is preliminary data.</text>
</comment>
<dbReference type="Pfam" id="PF14342">
    <property type="entry name" value="DUF4396"/>
    <property type="match status" value="1"/>
</dbReference>
<evidence type="ECO:0000256" key="2">
    <source>
        <dbReference type="SAM" id="Phobius"/>
    </source>
</evidence>
<feature type="domain" description="DUF4396" evidence="3">
    <location>
        <begin position="93"/>
        <end position="229"/>
    </location>
</feature>
<organism evidence="4 5">
    <name type="scientific">Orbilia oligospora</name>
    <name type="common">Nematode-trapping fungus</name>
    <name type="synonym">Arthrobotrys oligospora</name>
    <dbReference type="NCBI Taxonomy" id="2813651"/>
    <lineage>
        <taxon>Eukaryota</taxon>
        <taxon>Fungi</taxon>
        <taxon>Dikarya</taxon>
        <taxon>Ascomycota</taxon>
        <taxon>Pezizomycotina</taxon>
        <taxon>Orbiliomycetes</taxon>
        <taxon>Orbiliales</taxon>
        <taxon>Orbiliaceae</taxon>
        <taxon>Orbilia</taxon>
    </lineage>
</organism>
<proteinExistence type="predicted"/>
<dbReference type="Proteomes" id="UP000474640">
    <property type="component" value="Unassembled WGS sequence"/>
</dbReference>
<evidence type="ECO:0000256" key="1">
    <source>
        <dbReference type="SAM" id="MobiDB-lite"/>
    </source>
</evidence>
<keyword evidence="2" id="KW-1133">Transmembrane helix</keyword>
<evidence type="ECO:0000313" key="4">
    <source>
        <dbReference type="EMBL" id="KAF3278453.1"/>
    </source>
</evidence>
<reference evidence="4 5" key="1">
    <citation type="submission" date="2020-01" db="EMBL/GenBank/DDBJ databases">
        <authorList>
            <person name="Palmer J.M."/>
        </authorList>
    </citation>
    <scope>NUCLEOTIDE SEQUENCE [LARGE SCALE GENOMIC DNA]</scope>
    <source>
        <strain evidence="4 5">TWF970</strain>
    </source>
</reference>
<gene>
    <name evidence="4" type="ORF">TWF970_004466</name>
</gene>
<evidence type="ECO:0000259" key="3">
    <source>
        <dbReference type="Pfam" id="PF14342"/>
    </source>
</evidence>
<accession>A0A7C8V6H8</accession>
<evidence type="ECO:0000313" key="5">
    <source>
        <dbReference type="Proteomes" id="UP000474640"/>
    </source>
</evidence>
<sequence length="232" mass="25183">MLALRANLHRSYLSPARYLTPVRSISRGVWNVKSTPVLQKIRWKCSGTNDTKSACSKTSTTTSTSSTATATATAAGNTTTSSSSAGFWSSRQTWNRAMVNTFRCLVGCTAGDFSAMWYLQAFHPEIGIGSIMAVSMASGLSTSLLLETVLLKYGRDKLPWPAAAKTAAGMSMISMLTMEMVQNMVDYHLTGGSVQFESPMFWVAAVVSMSAGFLAPLPYNYHRLRKYGKGCH</sequence>
<dbReference type="OrthoDB" id="2128064at2759"/>
<feature type="transmembrane region" description="Helical" evidence="2">
    <location>
        <begin position="201"/>
        <end position="219"/>
    </location>
</feature>
<feature type="region of interest" description="Disordered" evidence="1">
    <location>
        <begin position="47"/>
        <end position="68"/>
    </location>
</feature>
<feature type="transmembrane region" description="Helical" evidence="2">
    <location>
        <begin position="101"/>
        <end position="120"/>
    </location>
</feature>
<name>A0A7C8V6H8_ORBOL</name>
<dbReference type="AlphaFoldDB" id="A0A7C8V6H8"/>
<keyword evidence="2" id="KW-0472">Membrane</keyword>
<feature type="compositionally biased region" description="Low complexity" evidence="1">
    <location>
        <begin position="51"/>
        <end position="68"/>
    </location>
</feature>
<dbReference type="EMBL" id="JAABOJ010000024">
    <property type="protein sequence ID" value="KAF3278453.1"/>
    <property type="molecule type" value="Genomic_DNA"/>
</dbReference>
<dbReference type="InterPro" id="IPR025509">
    <property type="entry name" value="DUF4396"/>
</dbReference>
<feature type="transmembrane region" description="Helical" evidence="2">
    <location>
        <begin position="162"/>
        <end position="181"/>
    </location>
</feature>
<protein>
    <recommendedName>
        <fullName evidence="3">DUF4396 domain-containing protein</fullName>
    </recommendedName>
</protein>
<keyword evidence="2" id="KW-0812">Transmembrane</keyword>
<feature type="transmembrane region" description="Helical" evidence="2">
    <location>
        <begin position="126"/>
        <end position="150"/>
    </location>
</feature>